<dbReference type="Gene3D" id="3.40.50.2300">
    <property type="match status" value="1"/>
</dbReference>
<name>A0ABQ6LSM5_9RHOB</name>
<evidence type="ECO:0000259" key="7">
    <source>
        <dbReference type="PROSITE" id="PS50045"/>
    </source>
</evidence>
<keyword evidence="1" id="KW-0547">Nucleotide-binding</keyword>
<organism evidence="9 10">
    <name type="scientific">Paralimibaculum aggregatum</name>
    <dbReference type="NCBI Taxonomy" id="3036245"/>
    <lineage>
        <taxon>Bacteria</taxon>
        <taxon>Pseudomonadati</taxon>
        <taxon>Pseudomonadota</taxon>
        <taxon>Alphaproteobacteria</taxon>
        <taxon>Rhodobacterales</taxon>
        <taxon>Paracoccaceae</taxon>
        <taxon>Paralimibaculum</taxon>
    </lineage>
</organism>
<keyword evidence="3" id="KW-0902">Two-component regulatory system</keyword>
<evidence type="ECO:0000256" key="3">
    <source>
        <dbReference type="ARBA" id="ARBA00023012"/>
    </source>
</evidence>
<dbReference type="InterPro" id="IPR002197">
    <property type="entry name" value="HTH_Fis"/>
</dbReference>
<dbReference type="SMART" id="SM00382">
    <property type="entry name" value="AAA"/>
    <property type="match status" value="1"/>
</dbReference>
<sequence>MLDGRRIAVIEDDAIMGESLVQRLALEGAEPLLWRTGREALRAHAALAGPVDAVVCDIRLPDLDGEAIFMEIARAAAPPPFLFLTAHGDIDQAVRLLRAGAADYLTKPFEMDTFLARLAAVAVGRGEATGPEGALGVSPPMRRVEAMLARLADHALPVLLSGETGAGKEVAARHLHARSARAGEPFVAVNCAAIPAELLESEIFGHEKGAFSGAHARHAGVAERAGGGTLFLDEIGDMALPMQAKLLRLIEDAAFFRIGGERPVAFRARIVSATHCDLAALAAEGRFRQDLLFRLNAVEVALPPLRAREADIPWLMRRFFEAARARGPTRLRAIGSLAEEAALSHGWPGNVRELRNRIDRAVALAEGEVLGLADLFPEFLLQGGGEEAGVAPLAEARAAAERRQISRALEHTGGRIAEAAALLQVSRTTLWEKMQRLEIRPGAAGGDVRNSGR</sequence>
<dbReference type="Gene3D" id="1.10.10.60">
    <property type="entry name" value="Homeodomain-like"/>
    <property type="match status" value="1"/>
</dbReference>
<gene>
    <name evidence="9" type="ORF">LNKW23_42980</name>
</gene>
<evidence type="ECO:0000256" key="1">
    <source>
        <dbReference type="ARBA" id="ARBA00022741"/>
    </source>
</evidence>
<dbReference type="Gene3D" id="3.40.50.300">
    <property type="entry name" value="P-loop containing nucleotide triphosphate hydrolases"/>
    <property type="match status" value="1"/>
</dbReference>
<feature type="domain" description="Sigma-54 factor interaction" evidence="7">
    <location>
        <begin position="134"/>
        <end position="363"/>
    </location>
</feature>
<dbReference type="PROSITE" id="PS50045">
    <property type="entry name" value="SIGMA54_INTERACT_4"/>
    <property type="match status" value="1"/>
</dbReference>
<dbReference type="InterPro" id="IPR002078">
    <property type="entry name" value="Sigma_54_int"/>
</dbReference>
<dbReference type="InterPro" id="IPR003593">
    <property type="entry name" value="AAA+_ATPase"/>
</dbReference>
<dbReference type="Proteomes" id="UP001239909">
    <property type="component" value="Unassembled WGS sequence"/>
</dbReference>
<keyword evidence="4" id="KW-0805">Transcription regulation</keyword>
<dbReference type="InterPro" id="IPR001789">
    <property type="entry name" value="Sig_transdc_resp-reg_receiver"/>
</dbReference>
<protein>
    <submittedName>
        <fullName evidence="9">Sigma-54 dependent transcriptional regulator</fullName>
    </submittedName>
</protein>
<dbReference type="Pfam" id="PF02954">
    <property type="entry name" value="HTH_8"/>
    <property type="match status" value="1"/>
</dbReference>
<dbReference type="CDD" id="cd00009">
    <property type="entry name" value="AAA"/>
    <property type="match status" value="1"/>
</dbReference>
<feature type="domain" description="Response regulatory" evidence="8">
    <location>
        <begin position="6"/>
        <end position="122"/>
    </location>
</feature>
<dbReference type="Pfam" id="PF00158">
    <property type="entry name" value="Sigma54_activat"/>
    <property type="match status" value="1"/>
</dbReference>
<keyword evidence="2" id="KW-0067">ATP-binding</keyword>
<dbReference type="PANTHER" id="PTHR32071">
    <property type="entry name" value="TRANSCRIPTIONAL REGULATORY PROTEIN"/>
    <property type="match status" value="1"/>
</dbReference>
<evidence type="ECO:0000259" key="8">
    <source>
        <dbReference type="PROSITE" id="PS50110"/>
    </source>
</evidence>
<evidence type="ECO:0000256" key="2">
    <source>
        <dbReference type="ARBA" id="ARBA00022840"/>
    </source>
</evidence>
<evidence type="ECO:0000313" key="9">
    <source>
        <dbReference type="EMBL" id="GMG85082.1"/>
    </source>
</evidence>
<dbReference type="InterPro" id="IPR025944">
    <property type="entry name" value="Sigma_54_int_dom_CS"/>
</dbReference>
<dbReference type="PRINTS" id="PR01590">
    <property type="entry name" value="HTHFIS"/>
</dbReference>
<keyword evidence="6" id="KW-0597">Phosphoprotein</keyword>
<keyword evidence="10" id="KW-1185">Reference proteome</keyword>
<dbReference type="PROSITE" id="PS50110">
    <property type="entry name" value="RESPONSE_REGULATORY"/>
    <property type="match status" value="1"/>
</dbReference>
<evidence type="ECO:0000256" key="6">
    <source>
        <dbReference type="PROSITE-ProRule" id="PRU00169"/>
    </source>
</evidence>
<dbReference type="InterPro" id="IPR027417">
    <property type="entry name" value="P-loop_NTPase"/>
</dbReference>
<accession>A0ABQ6LSM5</accession>
<proteinExistence type="predicted"/>
<dbReference type="EMBL" id="BSYI01000050">
    <property type="protein sequence ID" value="GMG85082.1"/>
    <property type="molecule type" value="Genomic_DNA"/>
</dbReference>
<dbReference type="Gene3D" id="1.10.8.60">
    <property type="match status" value="1"/>
</dbReference>
<dbReference type="InterPro" id="IPR058031">
    <property type="entry name" value="AAA_lid_NorR"/>
</dbReference>
<dbReference type="InterPro" id="IPR011006">
    <property type="entry name" value="CheY-like_superfamily"/>
</dbReference>
<dbReference type="SUPFAM" id="SSF52540">
    <property type="entry name" value="P-loop containing nucleoside triphosphate hydrolases"/>
    <property type="match status" value="1"/>
</dbReference>
<evidence type="ECO:0000256" key="5">
    <source>
        <dbReference type="ARBA" id="ARBA00023163"/>
    </source>
</evidence>
<keyword evidence="5" id="KW-0804">Transcription</keyword>
<feature type="modified residue" description="4-aspartylphosphate" evidence="6">
    <location>
        <position position="57"/>
    </location>
</feature>
<dbReference type="PROSITE" id="PS00688">
    <property type="entry name" value="SIGMA54_INTERACT_3"/>
    <property type="match status" value="1"/>
</dbReference>
<evidence type="ECO:0000313" key="10">
    <source>
        <dbReference type="Proteomes" id="UP001239909"/>
    </source>
</evidence>
<dbReference type="SUPFAM" id="SSF46689">
    <property type="entry name" value="Homeodomain-like"/>
    <property type="match status" value="1"/>
</dbReference>
<dbReference type="SUPFAM" id="SSF52172">
    <property type="entry name" value="CheY-like"/>
    <property type="match status" value="1"/>
</dbReference>
<dbReference type="RefSeq" id="WP_285674328.1">
    <property type="nucleotide sequence ID" value="NZ_BSYI01000050.1"/>
</dbReference>
<comment type="caution">
    <text evidence="9">The sequence shown here is derived from an EMBL/GenBank/DDBJ whole genome shotgun (WGS) entry which is preliminary data.</text>
</comment>
<dbReference type="Pfam" id="PF00072">
    <property type="entry name" value="Response_reg"/>
    <property type="match status" value="1"/>
</dbReference>
<dbReference type="SMART" id="SM00448">
    <property type="entry name" value="REC"/>
    <property type="match status" value="1"/>
</dbReference>
<dbReference type="InterPro" id="IPR009057">
    <property type="entry name" value="Homeodomain-like_sf"/>
</dbReference>
<evidence type="ECO:0000256" key="4">
    <source>
        <dbReference type="ARBA" id="ARBA00023015"/>
    </source>
</evidence>
<reference evidence="9 10" key="1">
    <citation type="submission" date="2023-04" db="EMBL/GenBank/DDBJ databases">
        <title>Marinoamorphus aggregata gen. nov., sp. Nov., isolate from tissue of brittle star Ophioplocus japonicus.</title>
        <authorList>
            <person name="Kawano K."/>
            <person name="Sawayama S."/>
            <person name="Nakagawa S."/>
        </authorList>
    </citation>
    <scope>NUCLEOTIDE SEQUENCE [LARGE SCALE GENOMIC DNA]</scope>
    <source>
        <strain evidence="9 10">NKW23</strain>
    </source>
</reference>
<dbReference type="Pfam" id="PF25601">
    <property type="entry name" value="AAA_lid_14"/>
    <property type="match status" value="1"/>
</dbReference>